<evidence type="ECO:0000259" key="16">
    <source>
        <dbReference type="PROSITE" id="PS50056"/>
    </source>
</evidence>
<comment type="function">
    <text evidence="12">Protein phosphatase that mediates dephosphorylation of proteins phosphorylated on Tyr and Ser/Thr residues. In vitro, it can dephosphorylate p44-ERK1 (MAPK3) but not p54 SAPK-beta (MAPK10) in vitro. Able to enhance activation of JNK and p38 (MAPK14).</text>
</comment>
<dbReference type="GO" id="GO:0005829">
    <property type="term" value="C:cytosol"/>
    <property type="evidence" value="ECO:0007669"/>
    <property type="project" value="UniProtKB-SubCell"/>
</dbReference>
<evidence type="ECO:0000256" key="10">
    <source>
        <dbReference type="ARBA" id="ARBA00047761"/>
    </source>
</evidence>
<dbReference type="CDD" id="cd14504">
    <property type="entry name" value="DUSP23"/>
    <property type="match status" value="1"/>
</dbReference>
<dbReference type="EC" id="3.1.3.48" evidence="4"/>
<reference evidence="17 18" key="1">
    <citation type="submission" date="2023-03" db="EMBL/GenBank/DDBJ databases">
        <title>Genome insight into feeding habits of ladybird beetles.</title>
        <authorList>
            <person name="Li H.-S."/>
            <person name="Huang Y.-H."/>
            <person name="Pang H."/>
        </authorList>
    </citation>
    <scope>NUCLEOTIDE SEQUENCE [LARGE SCALE GENOMIC DNA]</scope>
    <source>
        <strain evidence="17">SYSU_2023b</strain>
        <tissue evidence="17">Whole body</tissue>
    </source>
</reference>
<dbReference type="SMART" id="SM00404">
    <property type="entry name" value="PTPc_motif"/>
    <property type="match status" value="1"/>
</dbReference>
<dbReference type="FunFam" id="3.90.190.10:FF:000063">
    <property type="entry name" value="Dual specificity phosphatase 23"/>
    <property type="match status" value="1"/>
</dbReference>
<protein>
    <recommendedName>
        <fullName evidence="13">Dual specificity protein phosphatase 23</fullName>
        <ecNumber evidence="5">3.1.3.16</ecNumber>
        <ecNumber evidence="4">3.1.3.48</ecNumber>
    </recommendedName>
    <alternativeName>
        <fullName evidence="14">Low molecular mass dual specificity phosphatase 3</fullName>
    </alternativeName>
</protein>
<dbReference type="InterPro" id="IPR020422">
    <property type="entry name" value="TYR_PHOSPHATASE_DUAL_dom"/>
</dbReference>
<evidence type="ECO:0000256" key="4">
    <source>
        <dbReference type="ARBA" id="ARBA00013064"/>
    </source>
</evidence>
<evidence type="ECO:0000256" key="14">
    <source>
        <dbReference type="ARBA" id="ARBA00081937"/>
    </source>
</evidence>
<name>A0AAW1ULH2_9CUCU</name>
<dbReference type="InterPro" id="IPR057023">
    <property type="entry name" value="PTP-SAK"/>
</dbReference>
<dbReference type="InterPro" id="IPR000387">
    <property type="entry name" value="Tyr_Pase_dom"/>
</dbReference>
<proteinExistence type="inferred from homology"/>
<evidence type="ECO:0000256" key="5">
    <source>
        <dbReference type="ARBA" id="ARBA00013081"/>
    </source>
</evidence>
<evidence type="ECO:0000256" key="7">
    <source>
        <dbReference type="ARBA" id="ARBA00022801"/>
    </source>
</evidence>
<organism evidence="17 18">
    <name type="scientific">Henosepilachna vigintioctopunctata</name>
    <dbReference type="NCBI Taxonomy" id="420089"/>
    <lineage>
        <taxon>Eukaryota</taxon>
        <taxon>Metazoa</taxon>
        <taxon>Ecdysozoa</taxon>
        <taxon>Arthropoda</taxon>
        <taxon>Hexapoda</taxon>
        <taxon>Insecta</taxon>
        <taxon>Pterygota</taxon>
        <taxon>Neoptera</taxon>
        <taxon>Endopterygota</taxon>
        <taxon>Coleoptera</taxon>
        <taxon>Polyphaga</taxon>
        <taxon>Cucujiformia</taxon>
        <taxon>Coccinelloidea</taxon>
        <taxon>Coccinellidae</taxon>
        <taxon>Epilachninae</taxon>
        <taxon>Epilachnini</taxon>
        <taxon>Henosepilachna</taxon>
    </lineage>
</organism>
<evidence type="ECO:0000313" key="18">
    <source>
        <dbReference type="Proteomes" id="UP001431783"/>
    </source>
</evidence>
<evidence type="ECO:0000256" key="6">
    <source>
        <dbReference type="ARBA" id="ARBA00022490"/>
    </source>
</evidence>
<keyword evidence="8" id="KW-0904">Protein phosphatase</keyword>
<dbReference type="InterPro" id="IPR050561">
    <property type="entry name" value="PTP"/>
</dbReference>
<dbReference type="PROSITE" id="PS00383">
    <property type="entry name" value="TYR_PHOSPHATASE_1"/>
    <property type="match status" value="1"/>
</dbReference>
<dbReference type="GO" id="GO:0004722">
    <property type="term" value="F:protein serine/threonine phosphatase activity"/>
    <property type="evidence" value="ECO:0007669"/>
    <property type="project" value="UniProtKB-EC"/>
</dbReference>
<dbReference type="GO" id="GO:0005634">
    <property type="term" value="C:nucleus"/>
    <property type="evidence" value="ECO:0007669"/>
    <property type="project" value="UniProtKB-SubCell"/>
</dbReference>
<dbReference type="Proteomes" id="UP001431783">
    <property type="component" value="Unassembled WGS sequence"/>
</dbReference>
<keyword evidence="7" id="KW-0378">Hydrolase</keyword>
<evidence type="ECO:0000256" key="1">
    <source>
        <dbReference type="ARBA" id="ARBA00004123"/>
    </source>
</evidence>
<dbReference type="InterPro" id="IPR016130">
    <property type="entry name" value="Tyr_Pase_AS"/>
</dbReference>
<feature type="domain" description="Tyrosine-protein phosphatase" evidence="15">
    <location>
        <begin position="33"/>
        <end position="180"/>
    </location>
</feature>
<dbReference type="PROSITE" id="PS50056">
    <property type="entry name" value="TYR_PHOSPHATASE_2"/>
    <property type="match status" value="1"/>
</dbReference>
<dbReference type="PROSITE" id="PS50054">
    <property type="entry name" value="TYR_PHOSPHATASE_DUAL"/>
    <property type="match status" value="1"/>
</dbReference>
<accession>A0AAW1ULH2</accession>
<dbReference type="GO" id="GO:0004725">
    <property type="term" value="F:protein tyrosine phosphatase activity"/>
    <property type="evidence" value="ECO:0007669"/>
    <property type="project" value="UniProtKB-EC"/>
</dbReference>
<dbReference type="InterPro" id="IPR029021">
    <property type="entry name" value="Prot-tyrosine_phosphatase-like"/>
</dbReference>
<evidence type="ECO:0000256" key="13">
    <source>
        <dbReference type="ARBA" id="ARBA00068789"/>
    </source>
</evidence>
<dbReference type="EC" id="3.1.3.16" evidence="5"/>
<dbReference type="AlphaFoldDB" id="A0AAW1ULH2"/>
<dbReference type="PANTHER" id="PTHR23339">
    <property type="entry name" value="TYROSINE SPECIFIC PROTEIN PHOSPHATASE AND DUAL SPECIFICITY PROTEIN PHOSPHATASE"/>
    <property type="match status" value="1"/>
</dbReference>
<keyword evidence="18" id="KW-1185">Reference proteome</keyword>
<dbReference type="Pfam" id="PF22784">
    <property type="entry name" value="PTP-SAK"/>
    <property type="match status" value="1"/>
</dbReference>
<evidence type="ECO:0000256" key="3">
    <source>
        <dbReference type="ARBA" id="ARBA00008601"/>
    </source>
</evidence>
<dbReference type="EMBL" id="JARQZJ010000066">
    <property type="protein sequence ID" value="KAK9880895.1"/>
    <property type="molecule type" value="Genomic_DNA"/>
</dbReference>
<dbReference type="SUPFAM" id="SSF52799">
    <property type="entry name" value="(Phosphotyrosine protein) phosphatases II"/>
    <property type="match status" value="1"/>
</dbReference>
<evidence type="ECO:0000256" key="2">
    <source>
        <dbReference type="ARBA" id="ARBA00004514"/>
    </source>
</evidence>
<comment type="catalytic activity">
    <reaction evidence="11">
        <text>O-phospho-L-threonyl-[protein] + H2O = L-threonyl-[protein] + phosphate</text>
        <dbReference type="Rhea" id="RHEA:47004"/>
        <dbReference type="Rhea" id="RHEA-COMP:11060"/>
        <dbReference type="Rhea" id="RHEA-COMP:11605"/>
        <dbReference type="ChEBI" id="CHEBI:15377"/>
        <dbReference type="ChEBI" id="CHEBI:30013"/>
        <dbReference type="ChEBI" id="CHEBI:43474"/>
        <dbReference type="ChEBI" id="CHEBI:61977"/>
        <dbReference type="EC" id="3.1.3.16"/>
    </reaction>
</comment>
<evidence type="ECO:0000256" key="9">
    <source>
        <dbReference type="ARBA" id="ARBA00023242"/>
    </source>
</evidence>
<evidence type="ECO:0000259" key="15">
    <source>
        <dbReference type="PROSITE" id="PS50054"/>
    </source>
</evidence>
<evidence type="ECO:0000313" key="17">
    <source>
        <dbReference type="EMBL" id="KAK9880895.1"/>
    </source>
</evidence>
<dbReference type="InterPro" id="IPR003595">
    <property type="entry name" value="Tyr_Pase_cat"/>
</dbReference>
<comment type="subcellular location">
    <subcellularLocation>
        <location evidence="2">Cytoplasm</location>
        <location evidence="2">Cytosol</location>
    </subcellularLocation>
    <subcellularLocation>
        <location evidence="1">Nucleus</location>
    </subcellularLocation>
</comment>
<evidence type="ECO:0000256" key="8">
    <source>
        <dbReference type="ARBA" id="ARBA00022912"/>
    </source>
</evidence>
<comment type="catalytic activity">
    <reaction evidence="10">
        <text>O-phospho-L-seryl-[protein] + H2O = L-seryl-[protein] + phosphate</text>
        <dbReference type="Rhea" id="RHEA:20629"/>
        <dbReference type="Rhea" id="RHEA-COMP:9863"/>
        <dbReference type="Rhea" id="RHEA-COMP:11604"/>
        <dbReference type="ChEBI" id="CHEBI:15377"/>
        <dbReference type="ChEBI" id="CHEBI:29999"/>
        <dbReference type="ChEBI" id="CHEBI:43474"/>
        <dbReference type="ChEBI" id="CHEBI:83421"/>
        <dbReference type="EC" id="3.1.3.16"/>
    </reaction>
</comment>
<keyword evidence="6" id="KW-0963">Cytoplasm</keyword>
<evidence type="ECO:0000256" key="12">
    <source>
        <dbReference type="ARBA" id="ARBA00053915"/>
    </source>
</evidence>
<comment type="similarity">
    <text evidence="3">Belongs to the protein-tyrosine phosphatase family. Non-receptor class dual specificity subfamily.</text>
</comment>
<keyword evidence="9" id="KW-0539">Nucleus</keyword>
<feature type="domain" description="Tyrosine specific protein phosphatases" evidence="16">
    <location>
        <begin position="98"/>
        <end position="166"/>
    </location>
</feature>
<sequence length="181" mass="20934">MWECLELSQNQNNTELTMWDFPSSKIISYPPYNFSWVENNKLAAMACPTSESNFQFLIDQGIRHIITLSPENVPPKIKNMKLNWTMIDVEEFEAPSIENIVKFINICEKCHSVNHAVGIHCRMGRGRTGVMAACYLVHFKDLPPEKAITNVRLTRPGSIETFEQERAVKRYHDYRRGLITT</sequence>
<gene>
    <name evidence="17" type="ORF">WA026_013226</name>
</gene>
<dbReference type="Gene3D" id="3.90.190.10">
    <property type="entry name" value="Protein tyrosine phosphatase superfamily"/>
    <property type="match status" value="1"/>
</dbReference>
<evidence type="ECO:0000256" key="11">
    <source>
        <dbReference type="ARBA" id="ARBA00048336"/>
    </source>
</evidence>
<comment type="caution">
    <text evidence="17">The sequence shown here is derived from an EMBL/GenBank/DDBJ whole genome shotgun (WGS) entry which is preliminary data.</text>
</comment>